<evidence type="ECO:0000313" key="2">
    <source>
        <dbReference type="EMBL" id="SDU27161.1"/>
    </source>
</evidence>
<dbReference type="EMBL" id="FNLL01000006">
    <property type="protein sequence ID" value="SDU27161.1"/>
    <property type="molecule type" value="Genomic_DNA"/>
</dbReference>
<dbReference type="RefSeq" id="WP_092234031.1">
    <property type="nucleotide sequence ID" value="NZ_FNLL01000006.1"/>
</dbReference>
<accession>A0A1H2H5L5</accession>
<keyword evidence="3" id="KW-1185">Reference proteome</keyword>
<gene>
    <name evidence="2" type="ORF">SAMN04487931_10659</name>
</gene>
<evidence type="ECO:0000313" key="3">
    <source>
        <dbReference type="Proteomes" id="UP000199608"/>
    </source>
</evidence>
<proteinExistence type="predicted"/>
<feature type="region of interest" description="Disordered" evidence="1">
    <location>
        <begin position="20"/>
        <end position="41"/>
    </location>
</feature>
<dbReference type="Proteomes" id="UP000199608">
    <property type="component" value="Unassembled WGS sequence"/>
</dbReference>
<protein>
    <submittedName>
        <fullName evidence="2">Uncharacterized protein</fullName>
    </submittedName>
</protein>
<organism evidence="2 3">
    <name type="scientific">Desulfobacula phenolica</name>
    <dbReference type="NCBI Taxonomy" id="90732"/>
    <lineage>
        <taxon>Bacteria</taxon>
        <taxon>Pseudomonadati</taxon>
        <taxon>Thermodesulfobacteriota</taxon>
        <taxon>Desulfobacteria</taxon>
        <taxon>Desulfobacterales</taxon>
        <taxon>Desulfobacteraceae</taxon>
        <taxon>Desulfobacula</taxon>
    </lineage>
</organism>
<name>A0A1H2H5L5_9BACT</name>
<dbReference type="AlphaFoldDB" id="A0A1H2H5L5"/>
<evidence type="ECO:0000256" key="1">
    <source>
        <dbReference type="SAM" id="MobiDB-lite"/>
    </source>
</evidence>
<sequence length="151" mass="17321">MENKIDILKEVLQEKLEEKRSGTMAKNVEKPPTIRETENGKEKWCPKGKHYVPADLEHFYKDGRSKTGLSSWCRECQTEGSSKGSDKKTAKQDMVLTLDFSVYDLLFEDIKAEAVEEFRTPEMQAMWLISEALEAKFQKKVTEEKSVPKGA</sequence>
<reference evidence="3" key="1">
    <citation type="submission" date="2016-10" db="EMBL/GenBank/DDBJ databases">
        <authorList>
            <person name="Varghese N."/>
            <person name="Submissions S."/>
        </authorList>
    </citation>
    <scope>NUCLEOTIDE SEQUENCE [LARGE SCALE GENOMIC DNA]</scope>
    <source>
        <strain evidence="3">DSM 3384</strain>
    </source>
</reference>